<reference evidence="1" key="1">
    <citation type="journal article" date="2014" name="Int. J. Syst. Evol. Microbiol.">
        <title>Complete genome of a new Firmicutes species belonging to the dominant human colonic microbiota ('Ruminococcus bicirculans') reveals two chromosomes and a selective capacity to utilize plant glucans.</title>
        <authorList>
            <consortium name="NISC Comparative Sequencing Program"/>
            <person name="Wegmann U."/>
            <person name="Louis P."/>
            <person name="Goesmann A."/>
            <person name="Henrissat B."/>
            <person name="Duncan S.H."/>
            <person name="Flint H.J."/>
        </authorList>
    </citation>
    <scope>NUCLEOTIDE SEQUENCE</scope>
    <source>
        <strain evidence="1">JCM 17452</strain>
    </source>
</reference>
<accession>A0ABP8E9J0</accession>
<name>A0ABP8E9J0_9FLAO</name>
<keyword evidence="3" id="KW-1185">Reference proteome</keyword>
<evidence type="ECO:0000313" key="1">
    <source>
        <dbReference type="EMBL" id="GAA4268911.1"/>
    </source>
</evidence>
<reference evidence="1" key="3">
    <citation type="submission" date="2023-12" db="EMBL/GenBank/DDBJ databases">
        <authorList>
            <person name="Sun Q."/>
            <person name="Inoue M."/>
        </authorList>
    </citation>
    <scope>NUCLEOTIDE SEQUENCE</scope>
    <source>
        <strain evidence="1">JCM 17452</strain>
    </source>
</reference>
<evidence type="ECO:0000313" key="2">
    <source>
        <dbReference type="EMBL" id="GAA4268916.1"/>
    </source>
</evidence>
<organism evidence="1 3">
    <name type="scientific">Hyunsoonleella aestuarii</name>
    <dbReference type="NCBI Taxonomy" id="912802"/>
    <lineage>
        <taxon>Bacteria</taxon>
        <taxon>Pseudomonadati</taxon>
        <taxon>Bacteroidota</taxon>
        <taxon>Flavobacteriia</taxon>
        <taxon>Flavobacteriales</taxon>
        <taxon>Flavobacteriaceae</taxon>
    </lineage>
</organism>
<gene>
    <name evidence="1" type="ORF">GCM10022257_10120</name>
    <name evidence="2" type="ORF">GCM10022257_10170</name>
</gene>
<dbReference type="EMBL" id="BAABAV010000001">
    <property type="protein sequence ID" value="GAA4268916.1"/>
    <property type="molecule type" value="Genomic_DNA"/>
</dbReference>
<proteinExistence type="predicted"/>
<dbReference type="PROSITE" id="PS51257">
    <property type="entry name" value="PROKAR_LIPOPROTEIN"/>
    <property type="match status" value="1"/>
</dbReference>
<dbReference type="EMBL" id="BAABAV010000001">
    <property type="protein sequence ID" value="GAA4268911.1"/>
    <property type="molecule type" value="Genomic_DNA"/>
</dbReference>
<comment type="caution">
    <text evidence="1">The sequence shown here is derived from an EMBL/GenBank/DDBJ whole genome shotgun (WGS) entry which is preliminary data.</text>
</comment>
<protein>
    <recommendedName>
        <fullName evidence="4">Lipoprotein</fullName>
    </recommendedName>
</protein>
<reference evidence="3" key="2">
    <citation type="journal article" date="2019" name="Int. J. Syst. Evol. Microbiol.">
        <title>The Global Catalogue of Microorganisms (GCM) 10K type strain sequencing project: providing services to taxonomists for standard genome sequencing and annotation.</title>
        <authorList>
            <consortium name="The Broad Institute Genomics Platform"/>
            <consortium name="The Broad Institute Genome Sequencing Center for Infectious Disease"/>
            <person name="Wu L."/>
            <person name="Ma J."/>
        </authorList>
    </citation>
    <scope>NUCLEOTIDE SEQUENCE [LARGE SCALE GENOMIC DNA]</scope>
    <source>
        <strain evidence="3">JCM 17452</strain>
    </source>
</reference>
<sequence>MKKSIIISTIAIVGLLSCKRANKSTPDLVDTTKLESTHSVKNQKLETVNYTKFIDTEYEYAETGKKLIIRNGLPKGGMKYTDPNGENYNYRIFWTQIINETDNSFELSIEIPSSSFELQSSPTDYFKIFLPKEEMNIDKMSLSDYGLSDLEAVLDSIFLKQVSLQKTINTKETSFFYIVALFSEGYEGVVRAGLNLRDGKLFYRVNDVEISSGKINTKNLKLQN</sequence>
<evidence type="ECO:0008006" key="4">
    <source>
        <dbReference type="Google" id="ProtNLM"/>
    </source>
</evidence>
<dbReference type="RefSeq" id="WP_139001156.1">
    <property type="nucleotide sequence ID" value="NZ_BAABAV010000001.1"/>
</dbReference>
<dbReference type="Proteomes" id="UP001500027">
    <property type="component" value="Unassembled WGS sequence"/>
</dbReference>
<evidence type="ECO:0000313" key="3">
    <source>
        <dbReference type="Proteomes" id="UP001500027"/>
    </source>
</evidence>